<dbReference type="GO" id="GO:0004867">
    <property type="term" value="F:serine-type endopeptidase inhibitor activity"/>
    <property type="evidence" value="ECO:0007669"/>
    <property type="project" value="InterPro"/>
</dbReference>
<dbReference type="STRING" id="6412.T1G465"/>
<reference evidence="4 6" key="2">
    <citation type="journal article" date="2013" name="Nature">
        <title>Insights into bilaterian evolution from three spiralian genomes.</title>
        <authorList>
            <person name="Simakov O."/>
            <person name="Marletaz F."/>
            <person name="Cho S.J."/>
            <person name="Edsinger-Gonzales E."/>
            <person name="Havlak P."/>
            <person name="Hellsten U."/>
            <person name="Kuo D.H."/>
            <person name="Larsson T."/>
            <person name="Lv J."/>
            <person name="Arendt D."/>
            <person name="Savage R."/>
            <person name="Osoegawa K."/>
            <person name="de Jong P."/>
            <person name="Grimwood J."/>
            <person name="Chapman J.A."/>
            <person name="Shapiro H."/>
            <person name="Aerts A."/>
            <person name="Otillar R.P."/>
            <person name="Terry A.Y."/>
            <person name="Boore J.L."/>
            <person name="Grigoriev I.V."/>
            <person name="Lindberg D.R."/>
            <person name="Seaver E.C."/>
            <person name="Weisblat D.A."/>
            <person name="Putnam N.H."/>
            <person name="Rokhsar D.S."/>
        </authorList>
    </citation>
    <scope>NUCLEOTIDE SEQUENCE</scope>
</reference>
<organism evidence="5 6">
    <name type="scientific">Helobdella robusta</name>
    <name type="common">Californian leech</name>
    <dbReference type="NCBI Taxonomy" id="6412"/>
    <lineage>
        <taxon>Eukaryota</taxon>
        <taxon>Metazoa</taxon>
        <taxon>Spiralia</taxon>
        <taxon>Lophotrochozoa</taxon>
        <taxon>Annelida</taxon>
        <taxon>Clitellata</taxon>
        <taxon>Hirudinea</taxon>
        <taxon>Rhynchobdellida</taxon>
        <taxon>Glossiphoniidae</taxon>
        <taxon>Helobdella</taxon>
    </lineage>
</organism>
<dbReference type="CTD" id="20215863"/>
<dbReference type="OMA" id="CQVPTMY"/>
<dbReference type="PANTHER" id="PTHR11461">
    <property type="entry name" value="SERINE PROTEASE INHIBITOR, SERPIN"/>
    <property type="match status" value="1"/>
</dbReference>
<dbReference type="OrthoDB" id="671595at2759"/>
<proteinExistence type="inferred from homology"/>
<evidence type="ECO:0000313" key="6">
    <source>
        <dbReference type="Proteomes" id="UP000015101"/>
    </source>
</evidence>
<dbReference type="CDD" id="cd19590">
    <property type="entry name" value="serpin_thermopin-like"/>
    <property type="match status" value="1"/>
</dbReference>
<keyword evidence="6" id="KW-1185">Reference proteome</keyword>
<dbReference type="Gene3D" id="2.30.39.10">
    <property type="entry name" value="Alpha-1-antitrypsin, domain 1"/>
    <property type="match status" value="1"/>
</dbReference>
<comment type="similarity">
    <text evidence="1 2">Belongs to the serpin family.</text>
</comment>
<dbReference type="KEGG" id="hro:HELRODRAFT_80866"/>
<dbReference type="EMBL" id="AMQM01004804">
    <property type="status" value="NOT_ANNOTATED_CDS"/>
    <property type="molecule type" value="Genomic_DNA"/>
</dbReference>
<protein>
    <recommendedName>
        <fullName evidence="3">Serpin domain-containing protein</fullName>
    </recommendedName>
</protein>
<dbReference type="AlphaFoldDB" id="T1G465"/>
<dbReference type="Gene3D" id="3.30.497.10">
    <property type="entry name" value="Antithrombin, subunit I, domain 2"/>
    <property type="match status" value="1"/>
</dbReference>
<dbReference type="PANTHER" id="PTHR11461:SF211">
    <property type="entry name" value="GH10112P-RELATED"/>
    <property type="match status" value="1"/>
</dbReference>
<evidence type="ECO:0000259" key="3">
    <source>
        <dbReference type="SMART" id="SM00093"/>
    </source>
</evidence>
<sequence length="382" mass="42840">MDLQTLGSSNAAFGVDLYKKLSSENPGENLFFSPISLLFALAITLLGAKEKTEAQIKSVLNLEHIPNGQLHQGFADLMNHFQTPNGKWELNIANKLYGEQTAKFLSEFVEDSKKFYGAGLEPVDFVGSSDKVTSLINEWVERQTKNKIKNLIPRNVLNALTRLVVVNAIYYKGAWKNQFRKGNTKVGSFMTASKTLSDVPFMYLNRLSTGYFYSEDLNSQVLELPYEGNSQSFVVILPDLQKTSLEVVEQRLSKEVFTTIEESLFRETVNVWLPKFKIEKESNVKESLKRMGITDLFSMKAADLSGMNGEKDLYVSHLLHKAFISVDEEGSEAAAATAVVITLKSAPIFRQPVDFKADHPFVFYIKDNKSGSILFLGKVSKL</sequence>
<dbReference type="RefSeq" id="XP_009018856.1">
    <property type="nucleotide sequence ID" value="XM_009020608.1"/>
</dbReference>
<accession>T1G465</accession>
<dbReference type="EMBL" id="KB096676">
    <property type="protein sequence ID" value="ESO03163.1"/>
    <property type="molecule type" value="Genomic_DNA"/>
</dbReference>
<dbReference type="PROSITE" id="PS00284">
    <property type="entry name" value="SERPIN"/>
    <property type="match status" value="1"/>
</dbReference>
<gene>
    <name evidence="5" type="primary">20215863</name>
    <name evidence="4" type="ORF">HELRODRAFT_80866</name>
</gene>
<dbReference type="SMART" id="SM00093">
    <property type="entry name" value="SERPIN"/>
    <property type="match status" value="1"/>
</dbReference>
<dbReference type="GeneID" id="20215863"/>
<dbReference type="GO" id="GO:0005615">
    <property type="term" value="C:extracellular space"/>
    <property type="evidence" value="ECO:0000318"/>
    <property type="project" value="GO_Central"/>
</dbReference>
<evidence type="ECO:0000256" key="1">
    <source>
        <dbReference type="ARBA" id="ARBA00009500"/>
    </source>
</evidence>
<dbReference type="InterPro" id="IPR023796">
    <property type="entry name" value="Serpin_dom"/>
</dbReference>
<dbReference type="eggNOG" id="KOG2392">
    <property type="taxonomic scope" value="Eukaryota"/>
</dbReference>
<reference evidence="5" key="3">
    <citation type="submission" date="2015-06" db="UniProtKB">
        <authorList>
            <consortium name="EnsemblMetazoa"/>
        </authorList>
    </citation>
    <scope>IDENTIFICATION</scope>
</reference>
<dbReference type="InterPro" id="IPR042185">
    <property type="entry name" value="Serpin_sf_2"/>
</dbReference>
<dbReference type="InterPro" id="IPR023795">
    <property type="entry name" value="Serpin_CS"/>
</dbReference>
<dbReference type="SUPFAM" id="SSF56574">
    <property type="entry name" value="Serpins"/>
    <property type="match status" value="1"/>
</dbReference>
<evidence type="ECO:0000313" key="4">
    <source>
        <dbReference type="EMBL" id="ESO03163.1"/>
    </source>
</evidence>
<evidence type="ECO:0000313" key="5">
    <source>
        <dbReference type="EnsemblMetazoa" id="HelroP80866"/>
    </source>
</evidence>
<dbReference type="Pfam" id="PF00079">
    <property type="entry name" value="Serpin"/>
    <property type="match status" value="1"/>
</dbReference>
<dbReference type="EnsemblMetazoa" id="HelroT80866">
    <property type="protein sequence ID" value="HelroP80866"/>
    <property type="gene ID" value="HelroG80866"/>
</dbReference>
<name>T1G465_HELRO</name>
<dbReference type="Proteomes" id="UP000015101">
    <property type="component" value="Unassembled WGS sequence"/>
</dbReference>
<dbReference type="InterPro" id="IPR042178">
    <property type="entry name" value="Serpin_sf_1"/>
</dbReference>
<reference evidence="6" key="1">
    <citation type="submission" date="2012-12" db="EMBL/GenBank/DDBJ databases">
        <authorList>
            <person name="Hellsten U."/>
            <person name="Grimwood J."/>
            <person name="Chapman J.A."/>
            <person name="Shapiro H."/>
            <person name="Aerts A."/>
            <person name="Otillar R.P."/>
            <person name="Terry A.Y."/>
            <person name="Boore J.L."/>
            <person name="Simakov O."/>
            <person name="Marletaz F."/>
            <person name="Cho S.-J."/>
            <person name="Edsinger-Gonzales E."/>
            <person name="Havlak P."/>
            <person name="Kuo D.-H."/>
            <person name="Larsson T."/>
            <person name="Lv J."/>
            <person name="Arendt D."/>
            <person name="Savage R."/>
            <person name="Osoegawa K."/>
            <person name="de Jong P."/>
            <person name="Lindberg D.R."/>
            <person name="Seaver E.C."/>
            <person name="Weisblat D.A."/>
            <person name="Putnam N.H."/>
            <person name="Grigoriev I.V."/>
            <person name="Rokhsar D.S."/>
        </authorList>
    </citation>
    <scope>NUCLEOTIDE SEQUENCE</scope>
</reference>
<dbReference type="InParanoid" id="T1G465"/>
<evidence type="ECO:0000256" key="2">
    <source>
        <dbReference type="RuleBase" id="RU000411"/>
    </source>
</evidence>
<dbReference type="HOGENOM" id="CLU_023330_0_1_1"/>
<dbReference type="FunCoup" id="T1G465">
    <property type="interactions" value="21"/>
</dbReference>
<dbReference type="FunFam" id="3.30.497.10:FF:000001">
    <property type="entry name" value="Serine protease inhibitor"/>
    <property type="match status" value="1"/>
</dbReference>
<feature type="domain" description="Serpin" evidence="3">
    <location>
        <begin position="15"/>
        <end position="382"/>
    </location>
</feature>
<dbReference type="InterPro" id="IPR036186">
    <property type="entry name" value="Serpin_sf"/>
</dbReference>
<dbReference type="InterPro" id="IPR000215">
    <property type="entry name" value="Serpin_fam"/>
</dbReference>